<protein>
    <submittedName>
        <fullName evidence="9">Uracil-DNA glycosylase</fullName>
    </submittedName>
</protein>
<dbReference type="Proteomes" id="UP000502502">
    <property type="component" value="Chromosome"/>
</dbReference>
<dbReference type="InterPro" id="IPR005122">
    <property type="entry name" value="Uracil-DNA_glycosylase-like"/>
</dbReference>
<dbReference type="Gene3D" id="3.40.470.10">
    <property type="entry name" value="Uracil-DNA glycosylase-like domain"/>
    <property type="match status" value="1"/>
</dbReference>
<dbReference type="GO" id="GO:0006281">
    <property type="term" value="P:DNA repair"/>
    <property type="evidence" value="ECO:0007669"/>
    <property type="project" value="UniProtKB-KW"/>
</dbReference>
<dbReference type="RefSeq" id="WP_166094227.1">
    <property type="nucleotide sequence ID" value="NZ_CP049871.1"/>
</dbReference>
<evidence type="ECO:0000256" key="6">
    <source>
        <dbReference type="ARBA" id="ARBA00023014"/>
    </source>
</evidence>
<keyword evidence="10" id="KW-1185">Reference proteome</keyword>
<dbReference type="PANTHER" id="PTHR33693">
    <property type="entry name" value="TYPE-5 URACIL-DNA GLYCOSYLASE"/>
    <property type="match status" value="1"/>
</dbReference>
<gene>
    <name evidence="9" type="ORF">G7078_06485</name>
</gene>
<dbReference type="GO" id="GO:0051539">
    <property type="term" value="F:4 iron, 4 sulfur cluster binding"/>
    <property type="evidence" value="ECO:0007669"/>
    <property type="project" value="UniProtKB-KW"/>
</dbReference>
<accession>A0A6G7ZNB4</accession>
<dbReference type="AlphaFoldDB" id="A0A6G7ZNB4"/>
<organism evidence="9 10">
    <name type="scientific">Sphingomonas sinipercae</name>
    <dbReference type="NCBI Taxonomy" id="2714944"/>
    <lineage>
        <taxon>Bacteria</taxon>
        <taxon>Pseudomonadati</taxon>
        <taxon>Pseudomonadota</taxon>
        <taxon>Alphaproteobacteria</taxon>
        <taxon>Sphingomonadales</taxon>
        <taxon>Sphingomonadaceae</taxon>
        <taxon>Sphingomonas</taxon>
    </lineage>
</organism>
<dbReference type="SMART" id="SM00987">
    <property type="entry name" value="UreE_C"/>
    <property type="match status" value="1"/>
</dbReference>
<evidence type="ECO:0000313" key="10">
    <source>
        <dbReference type="Proteomes" id="UP000502502"/>
    </source>
</evidence>
<name>A0A6G7ZNB4_9SPHN</name>
<dbReference type="EMBL" id="CP049871">
    <property type="protein sequence ID" value="QIL02474.1"/>
    <property type="molecule type" value="Genomic_DNA"/>
</dbReference>
<dbReference type="Pfam" id="PF03167">
    <property type="entry name" value="UDG"/>
    <property type="match status" value="1"/>
</dbReference>
<dbReference type="PANTHER" id="PTHR33693:SF1">
    <property type="entry name" value="TYPE-4 URACIL-DNA GLYCOSYLASE"/>
    <property type="match status" value="1"/>
</dbReference>
<evidence type="ECO:0000313" key="9">
    <source>
        <dbReference type="EMBL" id="QIL02474.1"/>
    </source>
</evidence>
<dbReference type="GO" id="GO:0097506">
    <property type="term" value="F:deaminated base DNA N-glycosylase activity"/>
    <property type="evidence" value="ECO:0007669"/>
    <property type="project" value="UniProtKB-ARBA"/>
</dbReference>
<dbReference type="SMART" id="SM00986">
    <property type="entry name" value="UDG"/>
    <property type="match status" value="1"/>
</dbReference>
<keyword evidence="1" id="KW-0004">4Fe-4S</keyword>
<keyword evidence="3" id="KW-0227">DNA damage</keyword>
<evidence type="ECO:0000256" key="4">
    <source>
        <dbReference type="ARBA" id="ARBA00022801"/>
    </source>
</evidence>
<dbReference type="InterPro" id="IPR036895">
    <property type="entry name" value="Uracil-DNA_glycosylase-like_sf"/>
</dbReference>
<keyword evidence="6" id="KW-0411">Iron-sulfur</keyword>
<evidence type="ECO:0000256" key="5">
    <source>
        <dbReference type="ARBA" id="ARBA00023004"/>
    </source>
</evidence>
<sequence>MVAKVWFMGGDRVAMSEAEAASALRWWLESGVDTLVQEEPRNWLEQRAPAPVPTEVAVEPAPPPRLPADLLTFRSWMTGAEAPLGTTRSKPIAPNGDEAAEIMLLSELPGRDDAAAGQPIGGEAWELAKRMLGAIGLEPAQAYVANLGCFYAPGAKLSAADLAACAAAARQHVALARPKRLLLLGDGPAKALLGKLTLEARGHVHTVEGVRTVATFHPRFLLKHPSQKAQAWSDLLLLMEDQK</sequence>
<evidence type="ECO:0000259" key="8">
    <source>
        <dbReference type="SMART" id="SM00986"/>
    </source>
</evidence>
<dbReference type="KEGG" id="ssin:G7078_06485"/>
<dbReference type="GO" id="GO:0046872">
    <property type="term" value="F:metal ion binding"/>
    <property type="evidence" value="ECO:0007669"/>
    <property type="project" value="UniProtKB-KW"/>
</dbReference>
<evidence type="ECO:0000256" key="3">
    <source>
        <dbReference type="ARBA" id="ARBA00022763"/>
    </source>
</evidence>
<keyword evidence="7" id="KW-0234">DNA repair</keyword>
<reference evidence="9 10" key="1">
    <citation type="submission" date="2020-03" db="EMBL/GenBank/DDBJ databases">
        <title>Sphingomonas sp. nov., isolated from fish.</title>
        <authorList>
            <person name="Hyun D.-W."/>
            <person name="Bae J.-W."/>
        </authorList>
    </citation>
    <scope>NUCLEOTIDE SEQUENCE [LARGE SCALE GENOMIC DNA]</scope>
    <source>
        <strain evidence="9 10">HDW15C</strain>
    </source>
</reference>
<dbReference type="SUPFAM" id="SSF52141">
    <property type="entry name" value="Uracil-DNA glycosylase-like"/>
    <property type="match status" value="1"/>
</dbReference>
<keyword evidence="2" id="KW-0479">Metal-binding</keyword>
<evidence type="ECO:0000256" key="7">
    <source>
        <dbReference type="ARBA" id="ARBA00023204"/>
    </source>
</evidence>
<keyword evidence="5" id="KW-0408">Iron</keyword>
<keyword evidence="4" id="KW-0378">Hydrolase</keyword>
<dbReference type="InterPro" id="IPR051536">
    <property type="entry name" value="UDG_Type-4/5"/>
</dbReference>
<evidence type="ECO:0000256" key="2">
    <source>
        <dbReference type="ARBA" id="ARBA00022723"/>
    </source>
</evidence>
<evidence type="ECO:0000256" key="1">
    <source>
        <dbReference type="ARBA" id="ARBA00022485"/>
    </source>
</evidence>
<feature type="domain" description="Uracil-DNA glycosylase-like" evidence="8">
    <location>
        <begin position="93"/>
        <end position="236"/>
    </location>
</feature>
<proteinExistence type="predicted"/>